<evidence type="ECO:0000313" key="3">
    <source>
        <dbReference type="EMBL" id="KAK3297504.1"/>
    </source>
</evidence>
<evidence type="ECO:0000256" key="1">
    <source>
        <dbReference type="SAM" id="Phobius"/>
    </source>
</evidence>
<dbReference type="AlphaFoldDB" id="A0AAE0HJ18"/>
<evidence type="ECO:0000256" key="2">
    <source>
        <dbReference type="SAM" id="SignalP"/>
    </source>
</evidence>
<keyword evidence="1" id="KW-0812">Transmembrane</keyword>
<feature type="transmembrane region" description="Helical" evidence="1">
    <location>
        <begin position="162"/>
        <end position="184"/>
    </location>
</feature>
<proteinExistence type="predicted"/>
<reference evidence="3" key="1">
    <citation type="journal article" date="2023" name="Mol. Phylogenet. Evol.">
        <title>Genome-scale phylogeny and comparative genomics of the fungal order Sordariales.</title>
        <authorList>
            <person name="Hensen N."/>
            <person name="Bonometti L."/>
            <person name="Westerberg I."/>
            <person name="Brannstrom I.O."/>
            <person name="Guillou S."/>
            <person name="Cros-Aarteil S."/>
            <person name="Calhoun S."/>
            <person name="Haridas S."/>
            <person name="Kuo A."/>
            <person name="Mondo S."/>
            <person name="Pangilinan J."/>
            <person name="Riley R."/>
            <person name="LaButti K."/>
            <person name="Andreopoulos B."/>
            <person name="Lipzen A."/>
            <person name="Chen C."/>
            <person name="Yan M."/>
            <person name="Daum C."/>
            <person name="Ng V."/>
            <person name="Clum A."/>
            <person name="Steindorff A."/>
            <person name="Ohm R.A."/>
            <person name="Martin F."/>
            <person name="Silar P."/>
            <person name="Natvig D.O."/>
            <person name="Lalanne C."/>
            <person name="Gautier V."/>
            <person name="Ament-Velasquez S.L."/>
            <person name="Kruys A."/>
            <person name="Hutchinson M.I."/>
            <person name="Powell A.J."/>
            <person name="Barry K."/>
            <person name="Miller A.N."/>
            <person name="Grigoriev I.V."/>
            <person name="Debuchy R."/>
            <person name="Gladieux P."/>
            <person name="Hiltunen Thoren M."/>
            <person name="Johannesson H."/>
        </authorList>
    </citation>
    <scope>NUCLEOTIDE SEQUENCE</scope>
    <source>
        <strain evidence="3">CBS 168.71</strain>
    </source>
</reference>
<feature type="transmembrane region" description="Helical" evidence="1">
    <location>
        <begin position="123"/>
        <end position="141"/>
    </location>
</feature>
<feature type="signal peptide" evidence="2">
    <location>
        <begin position="1"/>
        <end position="20"/>
    </location>
</feature>
<keyword evidence="1" id="KW-1133">Transmembrane helix</keyword>
<sequence length="356" mass="38031">MKVSVLALCTLGALAQLAAASEFRKWYPEYGTVFQNTLETHCSAEYAAWAAGLPARPEEYTANGTTSAGQAVVQCILSSTSEFMKANMASAAVLLGIMPFALSVLGSSSEESALLYVIGRRPLLTTLLLAGAPVVVALRPFEYKDPVGILRAREGRFYSFHIGPSWVVLALEYIVALASVANVVHVTYGLGVGVTTMILPDSSYLPGVWAATGIAVHVIGALCLKSRLRLLTPKREPIVKSELTLSADKRITVETVPETKRFLALSWLTSTSTTFHVIFGTLAFSSMQFVSVRDAFGVIGRYTASVTICRVVLMYELSGLRTAVDDGGSSILPPADDGQDPVDGLKAGPRVFTFAP</sequence>
<gene>
    <name evidence="3" type="ORF">B0H64DRAFT_125411</name>
</gene>
<comment type="caution">
    <text evidence="3">The sequence shown here is derived from an EMBL/GenBank/DDBJ whole genome shotgun (WGS) entry which is preliminary data.</text>
</comment>
<name>A0AAE0HJ18_9PEZI</name>
<dbReference type="EMBL" id="JAUEPN010000003">
    <property type="protein sequence ID" value="KAK3297504.1"/>
    <property type="molecule type" value="Genomic_DNA"/>
</dbReference>
<organism evidence="3 4">
    <name type="scientific">Chaetomium fimeti</name>
    <dbReference type="NCBI Taxonomy" id="1854472"/>
    <lineage>
        <taxon>Eukaryota</taxon>
        <taxon>Fungi</taxon>
        <taxon>Dikarya</taxon>
        <taxon>Ascomycota</taxon>
        <taxon>Pezizomycotina</taxon>
        <taxon>Sordariomycetes</taxon>
        <taxon>Sordariomycetidae</taxon>
        <taxon>Sordariales</taxon>
        <taxon>Chaetomiaceae</taxon>
        <taxon>Chaetomium</taxon>
    </lineage>
</organism>
<keyword evidence="2" id="KW-0732">Signal</keyword>
<dbReference type="RefSeq" id="XP_062661018.1">
    <property type="nucleotide sequence ID" value="XM_062798039.1"/>
</dbReference>
<evidence type="ECO:0000313" key="4">
    <source>
        <dbReference type="Proteomes" id="UP001278766"/>
    </source>
</evidence>
<keyword evidence="4" id="KW-1185">Reference proteome</keyword>
<keyword evidence="1" id="KW-0472">Membrane</keyword>
<dbReference type="Proteomes" id="UP001278766">
    <property type="component" value="Unassembled WGS sequence"/>
</dbReference>
<feature type="chain" id="PRO_5042200430" evidence="2">
    <location>
        <begin position="21"/>
        <end position="356"/>
    </location>
</feature>
<feature type="transmembrane region" description="Helical" evidence="1">
    <location>
        <begin position="204"/>
        <end position="224"/>
    </location>
</feature>
<dbReference type="GeneID" id="87834987"/>
<protein>
    <submittedName>
        <fullName evidence="3">Uncharacterized protein</fullName>
    </submittedName>
</protein>
<reference evidence="3" key="2">
    <citation type="submission" date="2023-06" db="EMBL/GenBank/DDBJ databases">
        <authorList>
            <consortium name="Lawrence Berkeley National Laboratory"/>
            <person name="Haridas S."/>
            <person name="Hensen N."/>
            <person name="Bonometti L."/>
            <person name="Westerberg I."/>
            <person name="Brannstrom I.O."/>
            <person name="Guillou S."/>
            <person name="Cros-Aarteil S."/>
            <person name="Calhoun S."/>
            <person name="Kuo A."/>
            <person name="Mondo S."/>
            <person name="Pangilinan J."/>
            <person name="Riley R."/>
            <person name="Labutti K."/>
            <person name="Andreopoulos B."/>
            <person name="Lipzen A."/>
            <person name="Chen C."/>
            <person name="Yanf M."/>
            <person name="Daum C."/>
            <person name="Ng V."/>
            <person name="Clum A."/>
            <person name="Steindorff A."/>
            <person name="Ohm R."/>
            <person name="Martin F."/>
            <person name="Silar P."/>
            <person name="Natvig D."/>
            <person name="Lalanne C."/>
            <person name="Gautier V."/>
            <person name="Ament-Velasquez S.L."/>
            <person name="Kruys A."/>
            <person name="Hutchinson M.I."/>
            <person name="Powell A.J."/>
            <person name="Barry K."/>
            <person name="Miller A.N."/>
            <person name="Grigoriev I.V."/>
            <person name="Debuchy R."/>
            <person name="Gladieux P."/>
            <person name="Thoren M.H."/>
            <person name="Johannesson H."/>
        </authorList>
    </citation>
    <scope>NUCLEOTIDE SEQUENCE</scope>
    <source>
        <strain evidence="3">CBS 168.71</strain>
    </source>
</reference>
<accession>A0AAE0HJ18</accession>